<dbReference type="Gene3D" id="3.30.450.380">
    <property type="match status" value="1"/>
</dbReference>
<dbReference type="SUPFAM" id="SSF52540">
    <property type="entry name" value="P-loop containing nucleoside triphosphate hydrolases"/>
    <property type="match status" value="1"/>
</dbReference>
<accession>A0ABX1JXB0</accession>
<sequence>MEAIRIVEDEVRELIRRRGLDPARQSGEVRRLVEAAVADYGERSLLGTLPPLRALGTAPKFVFDAVAGFGPLQPLLEDPAIEEIWINSPSEVYVARGGESELTSVTLARQEVRGLVERMLKSSGRRLALSSPFVDASLPDGSRLHVVIPDITRSHWAVNIRKFIARA</sequence>
<proteinExistence type="inferred from homology"/>
<reference evidence="2 3" key="1">
    <citation type="submission" date="2020-04" db="EMBL/GenBank/DDBJ databases">
        <authorList>
            <person name="Liu S."/>
        </authorList>
    </citation>
    <scope>NUCLEOTIDE SEQUENCE [LARGE SCALE GENOMIC DNA]</scope>
    <source>
        <strain evidence="2 3">CGMCC 1.15091</strain>
    </source>
</reference>
<dbReference type="EMBL" id="JAAZSR010000864">
    <property type="protein sequence ID" value="NKX52924.1"/>
    <property type="molecule type" value="Genomic_DNA"/>
</dbReference>
<comment type="similarity">
    <text evidence="1">Belongs to the GSP E family.</text>
</comment>
<dbReference type="InterPro" id="IPR050921">
    <property type="entry name" value="T4SS_GSP_E_ATPase"/>
</dbReference>
<organism evidence="2 3">
    <name type="scientific">Arthrobacter deserti</name>
    <dbReference type="NCBI Taxonomy" id="1742687"/>
    <lineage>
        <taxon>Bacteria</taxon>
        <taxon>Bacillati</taxon>
        <taxon>Actinomycetota</taxon>
        <taxon>Actinomycetes</taxon>
        <taxon>Micrococcales</taxon>
        <taxon>Micrococcaceae</taxon>
        <taxon>Arthrobacter</taxon>
    </lineage>
</organism>
<dbReference type="PANTHER" id="PTHR30486">
    <property type="entry name" value="TWITCHING MOTILITY PROTEIN PILT"/>
    <property type="match status" value="1"/>
</dbReference>
<evidence type="ECO:0000256" key="1">
    <source>
        <dbReference type="ARBA" id="ARBA00006611"/>
    </source>
</evidence>
<name>A0ABX1JXB0_9MICC</name>
<evidence type="ECO:0000313" key="2">
    <source>
        <dbReference type="EMBL" id="NKX52924.1"/>
    </source>
</evidence>
<evidence type="ECO:0000313" key="3">
    <source>
        <dbReference type="Proteomes" id="UP000523795"/>
    </source>
</evidence>
<dbReference type="InterPro" id="IPR027417">
    <property type="entry name" value="P-loop_NTPase"/>
</dbReference>
<keyword evidence="3" id="KW-1185">Reference proteome</keyword>
<comment type="caution">
    <text evidence="2">The sequence shown here is derived from an EMBL/GenBank/DDBJ whole genome shotgun (WGS) entry which is preliminary data.</text>
</comment>
<dbReference type="PANTHER" id="PTHR30486:SF6">
    <property type="entry name" value="TYPE IV PILUS RETRACTATION ATPASE PILT"/>
    <property type="match status" value="1"/>
</dbReference>
<protein>
    <submittedName>
        <fullName evidence="2">Flp pilus assembly complex ATPase component TadA</fullName>
    </submittedName>
</protein>
<dbReference type="Proteomes" id="UP000523795">
    <property type="component" value="Unassembled WGS sequence"/>
</dbReference>
<gene>
    <name evidence="2" type="primary">tadA</name>
    <name evidence="2" type="ORF">HER39_20575</name>
</gene>
<feature type="non-terminal residue" evidence="2">
    <location>
        <position position="167"/>
    </location>
</feature>